<dbReference type="EMBL" id="JAZHRV010000001">
    <property type="protein sequence ID" value="MEH2554398.1"/>
    <property type="molecule type" value="Genomic_DNA"/>
</dbReference>
<keyword evidence="2" id="KW-0675">Receptor</keyword>
<comment type="similarity">
    <text evidence="1">Belongs to the UPF0065 (bug) family.</text>
</comment>
<evidence type="ECO:0000313" key="2">
    <source>
        <dbReference type="EMBL" id="MEH2554398.1"/>
    </source>
</evidence>
<dbReference type="InterPro" id="IPR005064">
    <property type="entry name" value="BUG"/>
</dbReference>
<keyword evidence="3" id="KW-1185">Reference proteome</keyword>
<dbReference type="RefSeq" id="WP_334479135.1">
    <property type="nucleotide sequence ID" value="NZ_JAZHRV010000001.1"/>
</dbReference>
<dbReference type="CDD" id="cd07012">
    <property type="entry name" value="PBP2_Bug_TTT"/>
    <property type="match status" value="1"/>
</dbReference>
<dbReference type="PIRSF" id="PIRSF017082">
    <property type="entry name" value="YflP"/>
    <property type="match status" value="1"/>
</dbReference>
<comment type="caution">
    <text evidence="2">The sequence shown here is derived from an EMBL/GenBank/DDBJ whole genome shotgun (WGS) entry which is preliminary data.</text>
</comment>
<dbReference type="Proteomes" id="UP001364224">
    <property type="component" value="Unassembled WGS sequence"/>
</dbReference>
<dbReference type="PANTHER" id="PTHR42928:SF5">
    <property type="entry name" value="BLR1237 PROTEIN"/>
    <property type="match status" value="1"/>
</dbReference>
<evidence type="ECO:0000313" key="3">
    <source>
        <dbReference type="Proteomes" id="UP001364224"/>
    </source>
</evidence>
<reference evidence="2 3" key="1">
    <citation type="submission" date="2024-02" db="EMBL/GenBank/DDBJ databases">
        <title>Adaptive strategies in a cosmopolitan and abundant soil bacterium.</title>
        <authorList>
            <person name="Carini P."/>
        </authorList>
    </citation>
    <scope>NUCLEOTIDE SEQUENCE [LARGE SCALE GENOMIC DNA]</scope>
    <source>
        <strain evidence="2 3">AZCC 1608</strain>
    </source>
</reference>
<gene>
    <name evidence="2" type="ORF">V1286_001927</name>
</gene>
<name>A0ABU8B793_9BRAD</name>
<sequence length="319" mass="34519">MLAIQRFAYALIAIVATWPPVEALSQTWPQRTVKIILPLPAGGATDLAARLFAERLSQRWRHAVVVENRPGVDGLAGVASFVNSRDDHELLFSFAGPISINPLIYDKLPYDPDRDLVPIAAAAENFFCIAVSNSLGVDSLGSFVAMARDNPGKFNWAATAGLPQYIFSAFQKSTGLMLTQVPYRDFAPALQDFAEGRIHVVVTAPSFLLPAVAAGKARLVMVSNRQRSPLAPEVPTAGESGFPELTFEGVVGFYGWRDMPTPLRDQIAEDVRTVGADAAVISRLRNVGVEVRVGTPAEFSSSIAEQKKKVREIVAGTTR</sequence>
<dbReference type="PANTHER" id="PTHR42928">
    <property type="entry name" value="TRICARBOXYLATE-BINDING PROTEIN"/>
    <property type="match status" value="1"/>
</dbReference>
<dbReference type="InterPro" id="IPR042100">
    <property type="entry name" value="Bug_dom1"/>
</dbReference>
<protein>
    <submittedName>
        <fullName evidence="2">Tripartite-type tricarboxylate transporter receptor subunit TctC</fullName>
    </submittedName>
</protein>
<dbReference type="Gene3D" id="3.40.190.150">
    <property type="entry name" value="Bordetella uptake gene, domain 1"/>
    <property type="match status" value="1"/>
</dbReference>
<organism evidence="2 3">
    <name type="scientific">Bradyrhizobium algeriense</name>
    <dbReference type="NCBI Taxonomy" id="634784"/>
    <lineage>
        <taxon>Bacteria</taxon>
        <taxon>Pseudomonadati</taxon>
        <taxon>Pseudomonadota</taxon>
        <taxon>Alphaproteobacteria</taxon>
        <taxon>Hyphomicrobiales</taxon>
        <taxon>Nitrobacteraceae</taxon>
        <taxon>Bradyrhizobium</taxon>
    </lineage>
</organism>
<dbReference type="Pfam" id="PF03401">
    <property type="entry name" value="TctC"/>
    <property type="match status" value="1"/>
</dbReference>
<proteinExistence type="inferred from homology"/>
<accession>A0ABU8B793</accession>
<evidence type="ECO:0000256" key="1">
    <source>
        <dbReference type="ARBA" id="ARBA00006987"/>
    </source>
</evidence>
<dbReference type="Gene3D" id="3.40.190.10">
    <property type="entry name" value="Periplasmic binding protein-like II"/>
    <property type="match status" value="1"/>
</dbReference>